<dbReference type="GO" id="GO:0051607">
    <property type="term" value="P:defense response to virus"/>
    <property type="evidence" value="ECO:0007669"/>
    <property type="project" value="UniProtKB-KW"/>
</dbReference>
<dbReference type="EMBL" id="PVBU01000004">
    <property type="protein sequence ID" value="PQV42767.1"/>
    <property type="molecule type" value="Genomic_DNA"/>
</dbReference>
<dbReference type="GO" id="GO:0051536">
    <property type="term" value="F:iron-sulfur cluster binding"/>
    <property type="evidence" value="ECO:0007669"/>
    <property type="project" value="UniProtKB-KW"/>
</dbReference>
<keyword evidence="5 9" id="KW-0408">Iron</keyword>
<dbReference type="NCBIfam" id="TIGR00372">
    <property type="entry name" value="cas4"/>
    <property type="match status" value="1"/>
</dbReference>
<comment type="caution">
    <text evidence="12">The sequence shown here is derived from an EMBL/GenBank/DDBJ whole genome shotgun (WGS) entry which is preliminary data.</text>
</comment>
<accession>A0A314ZZW0</accession>
<evidence type="ECO:0000256" key="5">
    <source>
        <dbReference type="ARBA" id="ARBA00023004"/>
    </source>
</evidence>
<dbReference type="InterPro" id="IPR022765">
    <property type="entry name" value="Dna2/Cas4_DUF83"/>
</dbReference>
<evidence type="ECO:0000256" key="10">
    <source>
        <dbReference type="SAM" id="MobiDB-lite"/>
    </source>
</evidence>
<keyword evidence="3 9" id="KW-0378">Hydrolase</keyword>
<evidence type="ECO:0000256" key="9">
    <source>
        <dbReference type="RuleBase" id="RU365022"/>
    </source>
</evidence>
<feature type="domain" description="DUF83" evidence="11">
    <location>
        <begin position="36"/>
        <end position="193"/>
    </location>
</feature>
<feature type="region of interest" description="Disordered" evidence="10">
    <location>
        <begin position="1"/>
        <end position="21"/>
    </location>
</feature>
<evidence type="ECO:0000313" key="12">
    <source>
        <dbReference type="EMBL" id="PQV42767.1"/>
    </source>
</evidence>
<keyword evidence="2 9" id="KW-0479">Metal-binding</keyword>
<dbReference type="GO" id="GO:0046872">
    <property type="term" value="F:metal ion binding"/>
    <property type="evidence" value="ECO:0007669"/>
    <property type="project" value="UniProtKB-KW"/>
</dbReference>
<evidence type="ECO:0000256" key="7">
    <source>
        <dbReference type="ARBA" id="ARBA00023118"/>
    </source>
</evidence>
<dbReference type="PANTHER" id="PTHR37168">
    <property type="entry name" value="CRISPR-ASSOCIATED EXONUCLEASE CAS4"/>
    <property type="match status" value="1"/>
</dbReference>
<keyword evidence="4 9" id="KW-0269">Exonuclease</keyword>
<reference evidence="12 13" key="1">
    <citation type="submission" date="2018-02" db="EMBL/GenBank/DDBJ databases">
        <title>Subsurface microbial communities from deep shales in Ohio and West Virginia, USA.</title>
        <authorList>
            <person name="Wrighton K."/>
        </authorList>
    </citation>
    <scope>NUCLEOTIDE SEQUENCE [LARGE SCALE GENOMIC DNA]</scope>
    <source>
        <strain evidence="12 13">DSM 10369</strain>
    </source>
</reference>
<evidence type="ECO:0000313" key="13">
    <source>
        <dbReference type="Proteomes" id="UP000251060"/>
    </source>
</evidence>
<evidence type="ECO:0000259" key="11">
    <source>
        <dbReference type="Pfam" id="PF01930"/>
    </source>
</evidence>
<dbReference type="Pfam" id="PF01930">
    <property type="entry name" value="Cas_Cas4"/>
    <property type="match status" value="1"/>
</dbReference>
<keyword evidence="8 9" id="KW-0464">Manganese</keyword>
<proteinExistence type="inferred from homology"/>
<name>A0A314ZZW0_9EURY</name>
<protein>
    <recommendedName>
        <fullName evidence="9">CRISPR-associated exonuclease Cas4</fullName>
        <ecNumber evidence="9">3.1.12.1</ecNumber>
    </recommendedName>
</protein>
<evidence type="ECO:0000256" key="4">
    <source>
        <dbReference type="ARBA" id="ARBA00022839"/>
    </source>
</evidence>
<keyword evidence="1 9" id="KW-0540">Nuclease</keyword>
<comment type="function">
    <text evidence="9">CRISPR (clustered regularly interspaced short palindromic repeat) is an adaptive immune system that provides protection against mobile genetic elements (viruses, transposable elements and conjugative plasmids). CRISPR clusters contain sequences complementary to antecedent mobile elements and target invading nucleic acids. CRISPR clusters are transcribed and processed into CRISPR RNA (crRNA).</text>
</comment>
<keyword evidence="6 9" id="KW-0411">Iron-sulfur</keyword>
<comment type="cofactor">
    <cofactor evidence="9">
        <name>iron-sulfur cluster</name>
        <dbReference type="ChEBI" id="CHEBI:30408"/>
    </cofactor>
</comment>
<dbReference type="InterPro" id="IPR011604">
    <property type="entry name" value="PDDEXK-like_dom_sf"/>
</dbReference>
<dbReference type="Gene3D" id="3.90.320.10">
    <property type="match status" value="1"/>
</dbReference>
<comment type="cofactor">
    <cofactor evidence="9">
        <name>Mg(2+)</name>
        <dbReference type="ChEBI" id="CHEBI:18420"/>
    </cofactor>
    <cofactor evidence="9">
        <name>Mn(2+)</name>
        <dbReference type="ChEBI" id="CHEBI:29035"/>
    </cofactor>
    <text evidence="9">Mg(2+) or Mn(2+) required for ssDNA cleavage activity.</text>
</comment>
<sequence>MGQMKNTDSGKKRESEQPDVDPNSFAAVWSDSVRITGVKVAYYHICHTKLWLFSHNINLEQENANVQIGKQLHEDRYKKKRRDVTIGNTMSIDFLETKGTIRIHEVKKTKKMEKSHEAQLLFYLHYFKKQGIEATGVINYPLLNKTQNITLTPENESTLIQEIEDIKKIVLGKMPNPKRKKICPKCAYYEFCFSGSEYEK</sequence>
<keyword evidence="7 9" id="KW-0051">Antiviral defense</keyword>
<dbReference type="GO" id="GO:0004527">
    <property type="term" value="F:exonuclease activity"/>
    <property type="evidence" value="ECO:0007669"/>
    <property type="project" value="UniProtKB-KW"/>
</dbReference>
<organism evidence="12 13">
    <name type="scientific">Methanohalophilus euhalobius</name>
    <dbReference type="NCBI Taxonomy" id="51203"/>
    <lineage>
        <taxon>Archaea</taxon>
        <taxon>Methanobacteriati</taxon>
        <taxon>Methanobacteriota</taxon>
        <taxon>Stenosarchaea group</taxon>
        <taxon>Methanomicrobia</taxon>
        <taxon>Methanosarcinales</taxon>
        <taxon>Methanosarcinaceae</taxon>
        <taxon>Methanohalophilus</taxon>
    </lineage>
</organism>
<evidence type="ECO:0000256" key="1">
    <source>
        <dbReference type="ARBA" id="ARBA00022722"/>
    </source>
</evidence>
<dbReference type="InterPro" id="IPR013343">
    <property type="entry name" value="CRISPR-assoc_prot_Cas4"/>
</dbReference>
<evidence type="ECO:0000256" key="6">
    <source>
        <dbReference type="ARBA" id="ARBA00023014"/>
    </source>
</evidence>
<gene>
    <name evidence="12" type="ORF">B0H22_10421</name>
</gene>
<dbReference type="EC" id="3.1.12.1" evidence="9"/>
<evidence type="ECO:0000256" key="2">
    <source>
        <dbReference type="ARBA" id="ARBA00022723"/>
    </source>
</evidence>
<dbReference type="Proteomes" id="UP000251060">
    <property type="component" value="Unassembled WGS sequence"/>
</dbReference>
<dbReference type="AlphaFoldDB" id="A0A314ZZW0"/>
<comment type="similarity">
    <text evidence="9">Belongs to the CRISPR-associated exonuclease Cas4 family.</text>
</comment>
<evidence type="ECO:0000256" key="3">
    <source>
        <dbReference type="ARBA" id="ARBA00022801"/>
    </source>
</evidence>
<dbReference type="PANTHER" id="PTHR37168:SF1">
    <property type="entry name" value="CRISPR-ASSOCIATED EXONUCLEASE CAS4"/>
    <property type="match status" value="1"/>
</dbReference>
<evidence type="ECO:0000256" key="8">
    <source>
        <dbReference type="ARBA" id="ARBA00023211"/>
    </source>
</evidence>